<dbReference type="AlphaFoldDB" id="A0A4R5YC95"/>
<feature type="transmembrane region" description="Helical" evidence="1">
    <location>
        <begin position="185"/>
        <end position="212"/>
    </location>
</feature>
<feature type="transmembrane region" description="Helical" evidence="1">
    <location>
        <begin position="352"/>
        <end position="373"/>
    </location>
</feature>
<keyword evidence="1" id="KW-1133">Transmembrane helix</keyword>
<evidence type="ECO:0000313" key="3">
    <source>
        <dbReference type="Proteomes" id="UP000294621"/>
    </source>
</evidence>
<feature type="transmembrane region" description="Helical" evidence="1">
    <location>
        <begin position="313"/>
        <end position="332"/>
    </location>
</feature>
<feature type="transmembrane region" description="Helical" evidence="1">
    <location>
        <begin position="385"/>
        <end position="402"/>
    </location>
</feature>
<dbReference type="STRING" id="683150.G205_02753"/>
<sequence>MKNTAVAAPSHRLDPEAKTSRPIRAHSIRAAGVLAAVAILGFLSWFRLPEVTRGTLWAEDAAVFLADTMSIGAWQSIADPYAGYLHTIPRLVSGIAYTVAPIDAYATLVSFLSCVVVAAVSVGTYFLSAQIFPHRSYRLMLALIPVLVPLGPLEVLGNVANLHWYLLWLCPWLLVYEPRGWTGRAGLFVATLAAATTEIIVGIFLPLALWSLVKRRNYAAPLALVAGIGLQLLATVADPRYAETPRLDSMQPLSVIYGFILQAVGSIWEPDARTMALNIVTFGGFAVVVPSIIVLGLLAYITIYGRAPLKVAALYAAGAAAACWAAATVLNPSPEFDFANFSRDDWLSGFTFFRYAVTPSMFLLALVPMACAVAEGRGIIGRNRARYLAPVLMAVFLSTSYFEAMPARQTGPEWTTGVRAAAAQCAANPSLTEAVIAVTPATWQVAVPCWVLSGR</sequence>
<feature type="transmembrane region" description="Helical" evidence="1">
    <location>
        <begin position="104"/>
        <end position="127"/>
    </location>
</feature>
<evidence type="ECO:0000256" key="1">
    <source>
        <dbReference type="SAM" id="Phobius"/>
    </source>
</evidence>
<comment type="caution">
    <text evidence="2">The sequence shown here is derived from an EMBL/GenBank/DDBJ whole genome shotgun (WGS) entry which is preliminary data.</text>
</comment>
<gene>
    <name evidence="2" type="ORF">E2R57_03530</name>
</gene>
<dbReference type="RefSeq" id="WP_133346383.1">
    <property type="nucleotide sequence ID" value="NZ_SMZQ01000001.1"/>
</dbReference>
<reference evidence="2 3" key="1">
    <citation type="submission" date="2019-03" db="EMBL/GenBank/DDBJ databases">
        <title>Genome Sequencing and Assembly of Various Microbes Isolated from Partially Reclaimed Soil and Acid Mine Drainage (AMD) Site.</title>
        <authorList>
            <person name="Steinbock B."/>
            <person name="Bechtold R."/>
            <person name="Sevigny J.L."/>
            <person name="Thomas D."/>
            <person name="Cuthill L.R."/>
            <person name="Aveiro Johannsen E.J."/>
            <person name="Thomas K."/>
            <person name="Ghosh A."/>
        </authorList>
    </citation>
    <scope>NUCLEOTIDE SEQUENCE [LARGE SCALE GENOMIC DNA]</scope>
    <source>
        <strain evidence="2 3">S-A1</strain>
    </source>
</reference>
<dbReference type="EMBL" id="SMZQ01000001">
    <property type="protein sequence ID" value="TDL41726.1"/>
    <property type="molecule type" value="Genomic_DNA"/>
</dbReference>
<dbReference type="OrthoDB" id="4578799at2"/>
<feature type="transmembrane region" description="Helical" evidence="1">
    <location>
        <begin position="28"/>
        <end position="46"/>
    </location>
</feature>
<dbReference type="Proteomes" id="UP000294621">
    <property type="component" value="Unassembled WGS sequence"/>
</dbReference>
<accession>A0A4R5YC95</accession>
<protein>
    <submittedName>
        <fullName evidence="2">Uncharacterized protein</fullName>
    </submittedName>
</protein>
<feature type="transmembrane region" description="Helical" evidence="1">
    <location>
        <begin position="218"/>
        <end position="237"/>
    </location>
</feature>
<proteinExistence type="predicted"/>
<organism evidence="2 3">
    <name type="scientific">Arthrobacter nitrophenolicus</name>
    <dbReference type="NCBI Taxonomy" id="683150"/>
    <lineage>
        <taxon>Bacteria</taxon>
        <taxon>Bacillati</taxon>
        <taxon>Actinomycetota</taxon>
        <taxon>Actinomycetes</taxon>
        <taxon>Micrococcales</taxon>
        <taxon>Micrococcaceae</taxon>
        <taxon>Arthrobacter</taxon>
    </lineage>
</organism>
<feature type="transmembrane region" description="Helical" evidence="1">
    <location>
        <begin position="139"/>
        <end position="156"/>
    </location>
</feature>
<feature type="transmembrane region" description="Helical" evidence="1">
    <location>
        <begin position="280"/>
        <end position="301"/>
    </location>
</feature>
<keyword evidence="1" id="KW-0812">Transmembrane</keyword>
<name>A0A4R5YC95_9MICC</name>
<keyword evidence="1" id="KW-0472">Membrane</keyword>
<evidence type="ECO:0000313" key="2">
    <source>
        <dbReference type="EMBL" id="TDL41726.1"/>
    </source>
</evidence>